<reference evidence="7" key="1">
    <citation type="journal article" date="2014" name="Int. J. Syst. Evol. Microbiol.">
        <title>Complete genome sequence of Corynebacterium casei LMG S-19264T (=DSM 44701T), isolated from a smear-ripened cheese.</title>
        <authorList>
            <consortium name="US DOE Joint Genome Institute (JGI-PGF)"/>
            <person name="Walter F."/>
            <person name="Albersmeier A."/>
            <person name="Kalinowski J."/>
            <person name="Ruckert C."/>
        </authorList>
    </citation>
    <scope>NUCLEOTIDE SEQUENCE</scope>
    <source>
        <strain evidence="7">JCM 19831</strain>
    </source>
</reference>
<evidence type="ECO:0000256" key="5">
    <source>
        <dbReference type="SAM" id="SignalP"/>
    </source>
</evidence>
<name>A0A917TSR6_9ACTN</name>
<comment type="similarity">
    <text evidence="2">Belongs to the bacterial solute-binding protein 2 family.</text>
</comment>
<evidence type="ECO:0000313" key="8">
    <source>
        <dbReference type="Proteomes" id="UP000642070"/>
    </source>
</evidence>
<dbReference type="PANTHER" id="PTHR46847:SF1">
    <property type="entry name" value="D-ALLOSE-BINDING PERIPLASMIC PROTEIN-RELATED"/>
    <property type="match status" value="1"/>
</dbReference>
<dbReference type="Pfam" id="PF13407">
    <property type="entry name" value="Peripla_BP_4"/>
    <property type="match status" value="1"/>
</dbReference>
<keyword evidence="8" id="KW-1185">Reference proteome</keyword>
<dbReference type="PROSITE" id="PS51318">
    <property type="entry name" value="TAT"/>
    <property type="match status" value="1"/>
</dbReference>
<feature type="region of interest" description="Disordered" evidence="4">
    <location>
        <begin position="38"/>
        <end position="74"/>
    </location>
</feature>
<dbReference type="InterPro" id="IPR006311">
    <property type="entry name" value="TAT_signal"/>
</dbReference>
<keyword evidence="3 5" id="KW-0732">Signal</keyword>
<dbReference type="AlphaFoldDB" id="A0A917TSR6"/>
<evidence type="ECO:0000259" key="6">
    <source>
        <dbReference type="Pfam" id="PF13407"/>
    </source>
</evidence>
<evidence type="ECO:0000313" key="7">
    <source>
        <dbReference type="EMBL" id="GGM36427.1"/>
    </source>
</evidence>
<feature type="chain" id="PRO_5037805033" description="Periplasmic binding protein domain-containing protein" evidence="5">
    <location>
        <begin position="37"/>
        <end position="404"/>
    </location>
</feature>
<protein>
    <recommendedName>
        <fullName evidence="6">Periplasmic binding protein domain-containing protein</fullName>
    </recommendedName>
</protein>
<dbReference type="Gene3D" id="3.40.50.2300">
    <property type="match status" value="2"/>
</dbReference>
<gene>
    <name evidence="7" type="ORF">GCM10007977_042310</name>
</gene>
<dbReference type="EMBL" id="BMPI01000019">
    <property type="protein sequence ID" value="GGM36427.1"/>
    <property type="molecule type" value="Genomic_DNA"/>
</dbReference>
<feature type="domain" description="Periplasmic binding protein" evidence="6">
    <location>
        <begin position="89"/>
        <end position="303"/>
    </location>
</feature>
<organism evidence="7 8">
    <name type="scientific">Dactylosporangium sucinum</name>
    <dbReference type="NCBI Taxonomy" id="1424081"/>
    <lineage>
        <taxon>Bacteria</taxon>
        <taxon>Bacillati</taxon>
        <taxon>Actinomycetota</taxon>
        <taxon>Actinomycetes</taxon>
        <taxon>Micromonosporales</taxon>
        <taxon>Micromonosporaceae</taxon>
        <taxon>Dactylosporangium</taxon>
    </lineage>
</organism>
<evidence type="ECO:0000256" key="3">
    <source>
        <dbReference type="ARBA" id="ARBA00022729"/>
    </source>
</evidence>
<dbReference type="InterPro" id="IPR025997">
    <property type="entry name" value="SBP_2_dom"/>
</dbReference>
<accession>A0A917TSR6</accession>
<dbReference type="CDD" id="cd01536">
    <property type="entry name" value="PBP1_ABC_sugar_binding-like"/>
    <property type="match status" value="1"/>
</dbReference>
<comment type="caution">
    <text evidence="7">The sequence shown here is derived from an EMBL/GenBank/DDBJ whole genome shotgun (WGS) entry which is preliminary data.</text>
</comment>
<dbReference type="PANTHER" id="PTHR46847">
    <property type="entry name" value="D-ALLOSE-BINDING PERIPLASMIC PROTEIN-RELATED"/>
    <property type="match status" value="1"/>
</dbReference>
<dbReference type="Proteomes" id="UP000642070">
    <property type="component" value="Unassembled WGS sequence"/>
</dbReference>
<dbReference type="GO" id="GO:0030313">
    <property type="term" value="C:cell envelope"/>
    <property type="evidence" value="ECO:0007669"/>
    <property type="project" value="UniProtKB-SubCell"/>
</dbReference>
<feature type="signal peptide" evidence="5">
    <location>
        <begin position="1"/>
        <end position="36"/>
    </location>
</feature>
<reference evidence="7" key="2">
    <citation type="submission" date="2020-09" db="EMBL/GenBank/DDBJ databases">
        <authorList>
            <person name="Sun Q."/>
            <person name="Ohkuma M."/>
        </authorList>
    </citation>
    <scope>NUCLEOTIDE SEQUENCE</scope>
    <source>
        <strain evidence="7">JCM 19831</strain>
    </source>
</reference>
<sequence>MSTYASQNPPDRLSRRGLLRSGLAVAAAGLTGPALAACADERPPRASAGAGPQTGKLKRYDPSAPPGSAPKLPRRFGVPGNFDAVIAIQLTEGITNACKAKGIECVTAIANGDTAKFRSQAETMFAQGMAAWFLYPPYLSGSEDLTAKAVELGVMSVAQQANSHVFPVVNYRQVGRSQGAAAVAYMRQHNGGEAQVLLLNDGLLTDSARAIDAGIKEELKVAGGKVRIVSETSVDYTVKAGADAMATLLQAHPGINVILGHSAPVLGAVSVLEAKGRGNETTLYASGTEGGDDILKKIEQGGTLFRATWSQPWPLYGHAFGVYTDLWLQGRAVPRLVTAPAAGLPALDSPEVVRRWRTAMADPKTTFETNVEEYMSTWGNVSYDTRTVVWNAPVTDPDAVIDRE</sequence>
<dbReference type="GO" id="GO:0030246">
    <property type="term" value="F:carbohydrate binding"/>
    <property type="evidence" value="ECO:0007669"/>
    <property type="project" value="UniProtKB-ARBA"/>
</dbReference>
<dbReference type="SUPFAM" id="SSF53822">
    <property type="entry name" value="Periplasmic binding protein-like I"/>
    <property type="match status" value="1"/>
</dbReference>
<comment type="subcellular location">
    <subcellularLocation>
        <location evidence="1">Cell envelope</location>
    </subcellularLocation>
</comment>
<evidence type="ECO:0000256" key="4">
    <source>
        <dbReference type="SAM" id="MobiDB-lite"/>
    </source>
</evidence>
<evidence type="ECO:0000256" key="2">
    <source>
        <dbReference type="ARBA" id="ARBA00007639"/>
    </source>
</evidence>
<proteinExistence type="inferred from homology"/>
<evidence type="ECO:0000256" key="1">
    <source>
        <dbReference type="ARBA" id="ARBA00004196"/>
    </source>
</evidence>
<dbReference type="RefSeq" id="WP_190251616.1">
    <property type="nucleotide sequence ID" value="NZ_BMPI01000019.1"/>
</dbReference>
<dbReference type="InterPro" id="IPR028082">
    <property type="entry name" value="Peripla_BP_I"/>
</dbReference>